<dbReference type="CDD" id="cd00637">
    <property type="entry name" value="7tm_classA_rhodopsin-like"/>
    <property type="match status" value="1"/>
</dbReference>
<dbReference type="PANTHER" id="PTHR24230">
    <property type="entry name" value="G-PROTEIN COUPLED RECEPTOR"/>
    <property type="match status" value="1"/>
</dbReference>
<dbReference type="Proteomes" id="UP000076420">
    <property type="component" value="Unassembled WGS sequence"/>
</dbReference>
<feature type="domain" description="G-protein coupled receptors family 1 profile" evidence="10">
    <location>
        <begin position="1"/>
        <end position="202"/>
    </location>
</feature>
<keyword evidence="6 9" id="KW-0472">Membrane</keyword>
<dbReference type="GO" id="GO:0005886">
    <property type="term" value="C:plasma membrane"/>
    <property type="evidence" value="ECO:0007669"/>
    <property type="project" value="UniProtKB-SubCell"/>
</dbReference>
<reference evidence="11" key="1">
    <citation type="submission" date="2020-05" db="UniProtKB">
        <authorList>
            <consortium name="EnsemblMetazoa"/>
        </authorList>
    </citation>
    <scope>IDENTIFICATION</scope>
    <source>
        <strain evidence="11">BB02</strain>
    </source>
</reference>
<keyword evidence="4 9" id="KW-1133">Transmembrane helix</keyword>
<keyword evidence="5" id="KW-0297">G-protein coupled receptor</keyword>
<dbReference type="GO" id="GO:0007218">
    <property type="term" value="P:neuropeptide signaling pathway"/>
    <property type="evidence" value="ECO:0007669"/>
    <property type="project" value="TreeGrafter"/>
</dbReference>
<keyword evidence="3 9" id="KW-0812">Transmembrane</keyword>
<proteinExistence type="predicted"/>
<evidence type="ECO:0000256" key="5">
    <source>
        <dbReference type="ARBA" id="ARBA00023040"/>
    </source>
</evidence>
<comment type="subcellular location">
    <subcellularLocation>
        <location evidence="1">Cell membrane</location>
        <topology evidence="1">Multi-pass membrane protein</topology>
    </subcellularLocation>
</comment>
<keyword evidence="2" id="KW-1003">Cell membrane</keyword>
<feature type="transmembrane region" description="Helical" evidence="9">
    <location>
        <begin position="90"/>
        <end position="111"/>
    </location>
</feature>
<dbReference type="SUPFAM" id="SSF81321">
    <property type="entry name" value="Family A G protein-coupled receptor-like"/>
    <property type="match status" value="1"/>
</dbReference>
<dbReference type="VEuPathDB" id="VectorBase:BGLAX_043423"/>
<evidence type="ECO:0000256" key="7">
    <source>
        <dbReference type="ARBA" id="ARBA00023170"/>
    </source>
</evidence>
<evidence type="ECO:0000259" key="10">
    <source>
        <dbReference type="PROSITE" id="PS50262"/>
    </source>
</evidence>
<name>A0A2C9LGU3_BIOGL</name>
<feature type="transmembrane region" description="Helical" evidence="9">
    <location>
        <begin position="53"/>
        <end position="78"/>
    </location>
</feature>
<dbReference type="PROSITE" id="PS50262">
    <property type="entry name" value="G_PROTEIN_RECEP_F1_2"/>
    <property type="match status" value="1"/>
</dbReference>
<dbReference type="GO" id="GO:0008528">
    <property type="term" value="F:G protein-coupled peptide receptor activity"/>
    <property type="evidence" value="ECO:0007669"/>
    <property type="project" value="TreeGrafter"/>
</dbReference>
<protein>
    <recommendedName>
        <fullName evidence="10">G-protein coupled receptors family 1 profile domain-containing protein</fullName>
    </recommendedName>
</protein>
<evidence type="ECO:0000256" key="4">
    <source>
        <dbReference type="ARBA" id="ARBA00022989"/>
    </source>
</evidence>
<dbReference type="InterPro" id="IPR017452">
    <property type="entry name" value="GPCR_Rhodpsn_7TM"/>
</dbReference>
<evidence type="ECO:0000256" key="2">
    <source>
        <dbReference type="ARBA" id="ARBA00022475"/>
    </source>
</evidence>
<accession>A0A2C9LGU3</accession>
<sequence>MNSIRNSIHNWNVLQLAVCDLLSCVFVLLPFHLELYDISLLTHFRLCRVMRYLHYSFGLESSFLVIIISFDRLLMVLFGKKYRKICTKSVSKFMTFLSWCTVAAMVTPLVVVDVRHGRVMEQNNYSCPHFTGDRQDALKYTYVRLFVFKSFRISSAAADCTILASSSEYSMPYSAESFFELNKDMEKILLVLDVFLTEYSEV</sequence>
<feature type="transmembrane region" description="Helical" evidence="9">
    <location>
        <begin position="12"/>
        <end position="33"/>
    </location>
</feature>
<dbReference type="KEGG" id="bgt:106057432"/>
<evidence type="ECO:0000313" key="11">
    <source>
        <dbReference type="EnsemblMetazoa" id="BGLB030790-PA"/>
    </source>
</evidence>
<dbReference type="EnsemblMetazoa" id="BGLB030790-RA">
    <property type="protein sequence ID" value="BGLB030790-PA"/>
    <property type="gene ID" value="BGLB030790"/>
</dbReference>
<evidence type="ECO:0000256" key="8">
    <source>
        <dbReference type="ARBA" id="ARBA00023224"/>
    </source>
</evidence>
<keyword evidence="7" id="KW-0675">Receptor</keyword>
<dbReference type="InterPro" id="IPR000276">
    <property type="entry name" value="GPCR_Rhodpsn"/>
</dbReference>
<keyword evidence="8" id="KW-0807">Transducer</keyword>
<organism evidence="11 12">
    <name type="scientific">Biomphalaria glabrata</name>
    <name type="common">Bloodfluke planorb</name>
    <name type="synonym">Freshwater snail</name>
    <dbReference type="NCBI Taxonomy" id="6526"/>
    <lineage>
        <taxon>Eukaryota</taxon>
        <taxon>Metazoa</taxon>
        <taxon>Spiralia</taxon>
        <taxon>Lophotrochozoa</taxon>
        <taxon>Mollusca</taxon>
        <taxon>Gastropoda</taxon>
        <taxon>Heterobranchia</taxon>
        <taxon>Euthyneura</taxon>
        <taxon>Panpulmonata</taxon>
        <taxon>Hygrophila</taxon>
        <taxon>Lymnaeoidea</taxon>
        <taxon>Planorbidae</taxon>
        <taxon>Biomphalaria</taxon>
    </lineage>
</organism>
<evidence type="ECO:0000313" key="12">
    <source>
        <dbReference type="Proteomes" id="UP000076420"/>
    </source>
</evidence>
<evidence type="ECO:0000256" key="3">
    <source>
        <dbReference type="ARBA" id="ARBA00022692"/>
    </source>
</evidence>
<dbReference type="AlphaFoldDB" id="A0A2C9LGU3"/>
<gene>
    <name evidence="11" type="primary">106057432</name>
</gene>
<dbReference type="Gene3D" id="1.20.1070.10">
    <property type="entry name" value="Rhodopsin 7-helix transmembrane proteins"/>
    <property type="match status" value="1"/>
</dbReference>
<dbReference type="VEuPathDB" id="VectorBase:BGLB030790"/>
<evidence type="ECO:0000256" key="6">
    <source>
        <dbReference type="ARBA" id="ARBA00023136"/>
    </source>
</evidence>
<evidence type="ECO:0000256" key="1">
    <source>
        <dbReference type="ARBA" id="ARBA00004651"/>
    </source>
</evidence>
<dbReference type="Pfam" id="PF00001">
    <property type="entry name" value="7tm_1"/>
    <property type="match status" value="1"/>
</dbReference>
<evidence type="ECO:0000256" key="9">
    <source>
        <dbReference type="SAM" id="Phobius"/>
    </source>
</evidence>